<organism evidence="1 2">
    <name type="scientific">Cucumis sativus</name>
    <name type="common">Cucumber</name>
    <dbReference type="NCBI Taxonomy" id="3659"/>
    <lineage>
        <taxon>Eukaryota</taxon>
        <taxon>Viridiplantae</taxon>
        <taxon>Streptophyta</taxon>
        <taxon>Embryophyta</taxon>
        <taxon>Tracheophyta</taxon>
        <taxon>Spermatophyta</taxon>
        <taxon>Magnoliopsida</taxon>
        <taxon>eudicotyledons</taxon>
        <taxon>Gunneridae</taxon>
        <taxon>Pentapetalae</taxon>
        <taxon>rosids</taxon>
        <taxon>fabids</taxon>
        <taxon>Cucurbitales</taxon>
        <taxon>Cucurbitaceae</taxon>
        <taxon>Benincaseae</taxon>
        <taxon>Cucumis</taxon>
    </lineage>
</organism>
<dbReference type="AlphaFoldDB" id="A0A0A0LVD0"/>
<dbReference type="Proteomes" id="UP000029981">
    <property type="component" value="Chromosome 1"/>
</dbReference>
<proteinExistence type="predicted"/>
<reference evidence="1 2" key="3">
    <citation type="journal article" date="2010" name="BMC Genomics">
        <title>Transcriptome sequencing and comparative analysis of cucumber flowers with different sex types.</title>
        <authorList>
            <person name="Guo S."/>
            <person name="Zheng Y."/>
            <person name="Joung J.G."/>
            <person name="Liu S."/>
            <person name="Zhang Z."/>
            <person name="Crasta O.R."/>
            <person name="Sobral B.W."/>
            <person name="Xu Y."/>
            <person name="Huang S."/>
            <person name="Fei Z."/>
        </authorList>
    </citation>
    <scope>NUCLEOTIDE SEQUENCE [LARGE SCALE GENOMIC DNA]</scope>
    <source>
        <strain evidence="2">cv. 9930</strain>
    </source>
</reference>
<accession>A0A0A0LVD0</accession>
<protein>
    <submittedName>
        <fullName evidence="1">Uncharacterized protein</fullName>
    </submittedName>
</protein>
<reference evidence="1 2" key="4">
    <citation type="journal article" date="2011" name="BMC Genomics">
        <title>RNA-Seq improves annotation of protein-coding genes in the cucumber genome.</title>
        <authorList>
            <person name="Li Z."/>
            <person name="Zhang Z."/>
            <person name="Yan P."/>
            <person name="Huang S."/>
            <person name="Fei Z."/>
            <person name="Lin K."/>
        </authorList>
    </citation>
    <scope>NUCLEOTIDE SEQUENCE [LARGE SCALE GENOMIC DNA]</scope>
    <source>
        <strain evidence="2">cv. 9930</strain>
    </source>
</reference>
<reference evidence="1 2" key="2">
    <citation type="journal article" date="2009" name="PLoS ONE">
        <title>An integrated genetic and cytogenetic map of the cucumber genome.</title>
        <authorList>
            <person name="Ren Y."/>
            <person name="Zhang Z."/>
            <person name="Liu J."/>
            <person name="Staub J.E."/>
            <person name="Han Y."/>
            <person name="Cheng Z."/>
            <person name="Li X."/>
            <person name="Lu J."/>
            <person name="Miao H."/>
            <person name="Kang H."/>
            <person name="Xie B."/>
            <person name="Gu X."/>
            <person name="Wang X."/>
            <person name="Du Y."/>
            <person name="Jin W."/>
            <person name="Huang S."/>
        </authorList>
    </citation>
    <scope>NUCLEOTIDE SEQUENCE [LARGE SCALE GENOMIC DNA]</scope>
    <source>
        <strain evidence="2">cv. 9930</strain>
    </source>
</reference>
<name>A0A0A0LVD0_CUCSA</name>
<dbReference type="Gramene" id="KGN64914">
    <property type="protein sequence ID" value="KGN64914"/>
    <property type="gene ID" value="Csa_1G154080"/>
</dbReference>
<sequence length="76" mass="8649">MSEHGLRAKGTEAKCSGSRWEQRNEAARKWASKIGVEQVRISVGRGWSNGHLGMMEERWLSQNLGLSYYLGLYFSD</sequence>
<reference evidence="1 2" key="1">
    <citation type="journal article" date="2009" name="Nat. Genet.">
        <title>The genome of the cucumber, Cucumis sativus L.</title>
        <authorList>
            <person name="Huang S."/>
            <person name="Li R."/>
            <person name="Zhang Z."/>
            <person name="Li L."/>
            <person name="Gu X."/>
            <person name="Fan W."/>
            <person name="Lucas W.J."/>
            <person name="Wang X."/>
            <person name="Xie B."/>
            <person name="Ni P."/>
            <person name="Ren Y."/>
            <person name="Zhu H."/>
            <person name="Li J."/>
            <person name="Lin K."/>
            <person name="Jin W."/>
            <person name="Fei Z."/>
            <person name="Li G."/>
            <person name="Staub J."/>
            <person name="Kilian A."/>
            <person name="van der Vossen E.A."/>
            <person name="Wu Y."/>
            <person name="Guo J."/>
            <person name="He J."/>
            <person name="Jia Z."/>
            <person name="Ren Y."/>
            <person name="Tian G."/>
            <person name="Lu Y."/>
            <person name="Ruan J."/>
            <person name="Qian W."/>
            <person name="Wang M."/>
            <person name="Huang Q."/>
            <person name="Li B."/>
            <person name="Xuan Z."/>
            <person name="Cao J."/>
            <person name="Asan"/>
            <person name="Wu Z."/>
            <person name="Zhang J."/>
            <person name="Cai Q."/>
            <person name="Bai Y."/>
            <person name="Zhao B."/>
            <person name="Han Y."/>
            <person name="Li Y."/>
            <person name="Li X."/>
            <person name="Wang S."/>
            <person name="Shi Q."/>
            <person name="Liu S."/>
            <person name="Cho W.K."/>
            <person name="Kim J.Y."/>
            <person name="Xu Y."/>
            <person name="Heller-Uszynska K."/>
            <person name="Miao H."/>
            <person name="Cheng Z."/>
            <person name="Zhang S."/>
            <person name="Wu J."/>
            <person name="Yang Y."/>
            <person name="Kang H."/>
            <person name="Li M."/>
            <person name="Liang H."/>
            <person name="Ren X."/>
            <person name="Shi Z."/>
            <person name="Wen M."/>
            <person name="Jian M."/>
            <person name="Yang H."/>
            <person name="Zhang G."/>
            <person name="Yang Z."/>
            <person name="Chen R."/>
            <person name="Liu S."/>
            <person name="Li J."/>
            <person name="Ma L."/>
            <person name="Liu H."/>
            <person name="Zhou Y."/>
            <person name="Zhao J."/>
            <person name="Fang X."/>
            <person name="Li G."/>
            <person name="Fang L."/>
            <person name="Li Y."/>
            <person name="Liu D."/>
            <person name="Zheng H."/>
            <person name="Zhang Y."/>
            <person name="Qin N."/>
            <person name="Li Z."/>
            <person name="Yang G."/>
            <person name="Yang S."/>
            <person name="Bolund L."/>
            <person name="Kristiansen K."/>
            <person name="Zheng H."/>
            <person name="Li S."/>
            <person name="Zhang X."/>
            <person name="Yang H."/>
            <person name="Wang J."/>
            <person name="Sun R."/>
            <person name="Zhang B."/>
            <person name="Jiang S."/>
            <person name="Wang J."/>
            <person name="Du Y."/>
            <person name="Li S."/>
        </authorList>
    </citation>
    <scope>NUCLEOTIDE SEQUENCE [LARGE SCALE GENOMIC DNA]</scope>
    <source>
        <strain evidence="2">cv. 9930</strain>
    </source>
</reference>
<evidence type="ECO:0000313" key="1">
    <source>
        <dbReference type="EMBL" id="KGN64914.1"/>
    </source>
</evidence>
<gene>
    <name evidence="1" type="ORF">Csa_1G154080</name>
</gene>
<keyword evidence="2" id="KW-1185">Reference proteome</keyword>
<evidence type="ECO:0000313" key="2">
    <source>
        <dbReference type="Proteomes" id="UP000029981"/>
    </source>
</evidence>
<dbReference type="EMBL" id="CM002922">
    <property type="protein sequence ID" value="KGN64914.1"/>
    <property type="molecule type" value="Genomic_DNA"/>
</dbReference>